<dbReference type="Pfam" id="PF00668">
    <property type="entry name" value="Condensation"/>
    <property type="match status" value="1"/>
</dbReference>
<dbReference type="RefSeq" id="WP_184568182.1">
    <property type="nucleotide sequence ID" value="NZ_JACHGV010000035.1"/>
</dbReference>
<dbReference type="Gene3D" id="3.40.50.980">
    <property type="match status" value="2"/>
</dbReference>
<feature type="domain" description="AMP-dependent synthetase/ligase" evidence="1">
    <location>
        <begin position="462"/>
        <end position="561"/>
    </location>
</feature>
<dbReference type="GO" id="GO:0043041">
    <property type="term" value="P:amino acid activation for nonribosomal peptide biosynthetic process"/>
    <property type="evidence" value="ECO:0007669"/>
    <property type="project" value="TreeGrafter"/>
</dbReference>
<dbReference type="PANTHER" id="PTHR45527:SF14">
    <property type="entry name" value="PLIPASTATIN SYNTHASE SUBUNIT B"/>
    <property type="match status" value="1"/>
</dbReference>
<protein>
    <submittedName>
        <fullName evidence="3">Nonribosomal peptide synthetase DhbF</fullName>
    </submittedName>
</protein>
<comment type="caution">
    <text evidence="3">The sequence shown here is derived from an EMBL/GenBank/DDBJ whole genome shotgun (WGS) entry which is preliminary data.</text>
</comment>
<feature type="domain" description="Condensation" evidence="2">
    <location>
        <begin position="14"/>
        <end position="440"/>
    </location>
</feature>
<dbReference type="GO" id="GO:0005737">
    <property type="term" value="C:cytoplasm"/>
    <property type="evidence" value="ECO:0007669"/>
    <property type="project" value="TreeGrafter"/>
</dbReference>
<dbReference type="Gene3D" id="3.30.559.10">
    <property type="entry name" value="Chloramphenicol acetyltransferase-like domain"/>
    <property type="match status" value="1"/>
</dbReference>
<name>A0A7W9TJV5_9ACTN</name>
<dbReference type="Gene3D" id="3.30.559.30">
    <property type="entry name" value="Nonribosomal peptide synthetase, condensation domain"/>
    <property type="match status" value="1"/>
</dbReference>
<dbReference type="EMBL" id="JACHGV010000035">
    <property type="protein sequence ID" value="MBB6081974.1"/>
    <property type="molecule type" value="Genomic_DNA"/>
</dbReference>
<dbReference type="InterPro" id="IPR023213">
    <property type="entry name" value="CAT-like_dom_sf"/>
</dbReference>
<dbReference type="Pfam" id="PF00501">
    <property type="entry name" value="AMP-binding"/>
    <property type="match status" value="1"/>
</dbReference>
<dbReference type="InterPro" id="IPR001242">
    <property type="entry name" value="Condensation_dom"/>
</dbReference>
<sequence>MATSEAGLRELMAGQLAVWYAQQLAPDNLGFNIAEYLEIGGGAKPDLLVEAARRRLREAESLRLRIRVIDGTPWQYVHDERDYPIHVVDLSEEPDPRAAAEEWMHADLRRRVDLDGGPLSSQAVIKVGEDLHFWYTRVHHLVMDGLGGVVLATRGAEIYTALLEGHDLNDGTLEPVSVLLDADRAYRSSSEPEQDRQYWNDTLAGLADEVLAGATRAGRRAQHAPIRTADGIDMQEAAALKAAARRLRTSLSGLLITAAAIYEHRVTGARDVVIGLPVRGRAGHREAGIPGMTSNILPVRVTFDPWTTVADAVRQTSRAVREGLRHERYRHEEILRDLKMVDRVLCGLHINVMAFDYDLHFGDLPVAAHNLSTGPVDGIRIDVYGRSGLQINVDANPGLYDATSAADVLRRFLNVVHWLTTSPPTEPVGRAELLGEVERRRVVSEWNDTAAVVPVGTLPELFEAQVGRAPDAVAIVADGVEVSYAELDARANRLARHLVGQGVGPESVVGVCLDRGVDLIVALLGVVKAGAAYLPVDPDLPVERVEFVLEDAAAAVVVTGRAQSGLLAGGLQQIVLD</sequence>
<dbReference type="SUPFAM" id="SSF56801">
    <property type="entry name" value="Acetyl-CoA synthetase-like"/>
    <property type="match status" value="1"/>
</dbReference>
<dbReference type="GO" id="GO:0008610">
    <property type="term" value="P:lipid biosynthetic process"/>
    <property type="evidence" value="ECO:0007669"/>
    <property type="project" value="UniProtKB-ARBA"/>
</dbReference>
<dbReference type="GO" id="GO:0003824">
    <property type="term" value="F:catalytic activity"/>
    <property type="evidence" value="ECO:0007669"/>
    <property type="project" value="InterPro"/>
</dbReference>
<dbReference type="AlphaFoldDB" id="A0A7W9TJV5"/>
<keyword evidence="4" id="KW-1185">Reference proteome</keyword>
<dbReference type="SUPFAM" id="SSF52777">
    <property type="entry name" value="CoA-dependent acyltransferases"/>
    <property type="match status" value="2"/>
</dbReference>
<feature type="non-terminal residue" evidence="3">
    <location>
        <position position="577"/>
    </location>
</feature>
<evidence type="ECO:0000313" key="4">
    <source>
        <dbReference type="Proteomes" id="UP000591537"/>
    </source>
</evidence>
<proteinExistence type="predicted"/>
<dbReference type="InterPro" id="IPR000873">
    <property type="entry name" value="AMP-dep_synth/lig_dom"/>
</dbReference>
<dbReference type="PANTHER" id="PTHR45527">
    <property type="entry name" value="NONRIBOSOMAL PEPTIDE SYNTHETASE"/>
    <property type="match status" value="1"/>
</dbReference>
<organism evidence="3 4">
    <name type="scientific">Streptomyces paradoxus</name>
    <dbReference type="NCBI Taxonomy" id="66375"/>
    <lineage>
        <taxon>Bacteria</taxon>
        <taxon>Bacillati</taxon>
        <taxon>Actinomycetota</taxon>
        <taxon>Actinomycetes</taxon>
        <taxon>Kitasatosporales</taxon>
        <taxon>Streptomycetaceae</taxon>
        <taxon>Streptomyces</taxon>
    </lineage>
</organism>
<accession>A0A7W9TJV5</accession>
<reference evidence="3 4" key="1">
    <citation type="submission" date="2020-08" db="EMBL/GenBank/DDBJ databases">
        <title>Genomic Encyclopedia of Type Strains, Phase IV (KMG-IV): sequencing the most valuable type-strain genomes for metagenomic binning, comparative biology and taxonomic classification.</title>
        <authorList>
            <person name="Goeker M."/>
        </authorList>
    </citation>
    <scope>NUCLEOTIDE SEQUENCE [LARGE SCALE GENOMIC DNA]</scope>
    <source>
        <strain evidence="3 4">DSM 43350</strain>
    </source>
</reference>
<evidence type="ECO:0000313" key="3">
    <source>
        <dbReference type="EMBL" id="MBB6081974.1"/>
    </source>
</evidence>
<gene>
    <name evidence="3" type="ORF">HNR57_007937</name>
</gene>
<dbReference type="GO" id="GO:0031177">
    <property type="term" value="F:phosphopantetheine binding"/>
    <property type="evidence" value="ECO:0007669"/>
    <property type="project" value="TreeGrafter"/>
</dbReference>
<dbReference type="GO" id="GO:0044550">
    <property type="term" value="P:secondary metabolite biosynthetic process"/>
    <property type="evidence" value="ECO:0007669"/>
    <property type="project" value="TreeGrafter"/>
</dbReference>
<dbReference type="Proteomes" id="UP000591537">
    <property type="component" value="Unassembled WGS sequence"/>
</dbReference>
<evidence type="ECO:0000259" key="2">
    <source>
        <dbReference type="Pfam" id="PF00668"/>
    </source>
</evidence>
<evidence type="ECO:0000259" key="1">
    <source>
        <dbReference type="Pfam" id="PF00501"/>
    </source>
</evidence>